<accession>A0AAV6UNJ6</accession>
<dbReference type="AlphaFoldDB" id="A0AAV6UNJ6"/>
<sequence length="69" mass="7667">MLGAIETPKNHRVSILSLDMTADVTPCDIKTSYLGMLPEECLGSRDILKENQISCGARERLTLRFISTL</sequence>
<keyword evidence="2" id="KW-1185">Reference proteome</keyword>
<dbReference type="Proteomes" id="UP000827092">
    <property type="component" value="Unassembled WGS sequence"/>
</dbReference>
<dbReference type="EMBL" id="JAFNEN010000324">
    <property type="protein sequence ID" value="KAG8185802.1"/>
    <property type="molecule type" value="Genomic_DNA"/>
</dbReference>
<gene>
    <name evidence="1" type="ORF">JTE90_002028</name>
</gene>
<evidence type="ECO:0000313" key="1">
    <source>
        <dbReference type="EMBL" id="KAG8185802.1"/>
    </source>
</evidence>
<comment type="caution">
    <text evidence="1">The sequence shown here is derived from an EMBL/GenBank/DDBJ whole genome shotgun (WGS) entry which is preliminary data.</text>
</comment>
<name>A0AAV6UNJ6_9ARAC</name>
<protein>
    <submittedName>
        <fullName evidence="1">Uncharacterized protein</fullName>
    </submittedName>
</protein>
<proteinExistence type="predicted"/>
<organism evidence="1 2">
    <name type="scientific">Oedothorax gibbosus</name>
    <dbReference type="NCBI Taxonomy" id="931172"/>
    <lineage>
        <taxon>Eukaryota</taxon>
        <taxon>Metazoa</taxon>
        <taxon>Ecdysozoa</taxon>
        <taxon>Arthropoda</taxon>
        <taxon>Chelicerata</taxon>
        <taxon>Arachnida</taxon>
        <taxon>Araneae</taxon>
        <taxon>Araneomorphae</taxon>
        <taxon>Entelegynae</taxon>
        <taxon>Araneoidea</taxon>
        <taxon>Linyphiidae</taxon>
        <taxon>Erigoninae</taxon>
        <taxon>Oedothorax</taxon>
    </lineage>
</organism>
<reference evidence="1 2" key="1">
    <citation type="journal article" date="2022" name="Nat. Ecol. Evol.">
        <title>A masculinizing supergene underlies an exaggerated male reproductive morph in a spider.</title>
        <authorList>
            <person name="Hendrickx F."/>
            <person name="De Corte Z."/>
            <person name="Sonet G."/>
            <person name="Van Belleghem S.M."/>
            <person name="Kostlbacher S."/>
            <person name="Vangestel C."/>
        </authorList>
    </citation>
    <scope>NUCLEOTIDE SEQUENCE [LARGE SCALE GENOMIC DNA]</scope>
    <source>
        <strain evidence="1">W744_W776</strain>
    </source>
</reference>
<evidence type="ECO:0000313" key="2">
    <source>
        <dbReference type="Proteomes" id="UP000827092"/>
    </source>
</evidence>